<dbReference type="GO" id="GO:0009035">
    <property type="term" value="F:type I site-specific deoxyribonuclease activity"/>
    <property type="evidence" value="ECO:0007669"/>
    <property type="project" value="UniProtKB-EC"/>
</dbReference>
<dbReference type="Pfam" id="PF01420">
    <property type="entry name" value="Methylase_S"/>
    <property type="match status" value="2"/>
</dbReference>
<dbReference type="InterPro" id="IPR000055">
    <property type="entry name" value="Restrct_endonuc_typeI_TRD"/>
</dbReference>
<proteinExistence type="inferred from homology"/>
<dbReference type="GO" id="GO:0009007">
    <property type="term" value="F:site-specific DNA-methyltransferase (adenine-specific) activity"/>
    <property type="evidence" value="ECO:0007669"/>
    <property type="project" value="UniProtKB-EC"/>
</dbReference>
<evidence type="ECO:0000313" key="6">
    <source>
        <dbReference type="EMBL" id="MBB6214540.1"/>
    </source>
</evidence>
<dbReference type="GO" id="GO:0003677">
    <property type="term" value="F:DNA binding"/>
    <property type="evidence" value="ECO:0007669"/>
    <property type="project" value="UniProtKB-KW"/>
</dbReference>
<keyword evidence="4" id="KW-0175">Coiled coil</keyword>
<dbReference type="SUPFAM" id="SSF116734">
    <property type="entry name" value="DNA methylase specificity domain"/>
    <property type="match status" value="2"/>
</dbReference>
<gene>
    <name evidence="6" type="ORF">HNQ80_000623</name>
</gene>
<dbReference type="GO" id="GO:0032259">
    <property type="term" value="P:methylation"/>
    <property type="evidence" value="ECO:0007669"/>
    <property type="project" value="UniProtKB-KW"/>
</dbReference>
<dbReference type="RefSeq" id="WP_184308084.1">
    <property type="nucleotide sequence ID" value="NZ_JACHEN010000003.1"/>
</dbReference>
<evidence type="ECO:0000313" key="7">
    <source>
        <dbReference type="Proteomes" id="UP000579281"/>
    </source>
</evidence>
<keyword evidence="6" id="KW-0808">Transferase</keyword>
<dbReference type="EMBL" id="JACHEN010000003">
    <property type="protein sequence ID" value="MBB6214540.1"/>
    <property type="molecule type" value="Genomic_DNA"/>
</dbReference>
<evidence type="ECO:0000256" key="1">
    <source>
        <dbReference type="ARBA" id="ARBA00010923"/>
    </source>
</evidence>
<keyword evidence="3" id="KW-0238">DNA-binding</keyword>
<reference evidence="6 7" key="1">
    <citation type="submission" date="2020-08" db="EMBL/GenBank/DDBJ databases">
        <title>Genomic Encyclopedia of Type Strains, Phase IV (KMG-IV): sequencing the most valuable type-strain genomes for metagenomic binning, comparative biology and taxonomic classification.</title>
        <authorList>
            <person name="Goeker M."/>
        </authorList>
    </citation>
    <scope>NUCLEOTIDE SEQUENCE [LARGE SCALE GENOMIC DNA]</scope>
    <source>
        <strain evidence="6 7">DSM 103526</strain>
    </source>
</reference>
<feature type="domain" description="Type I restriction modification DNA specificity" evidence="5">
    <location>
        <begin position="289"/>
        <end position="469"/>
    </location>
</feature>
<feature type="coiled-coil region" evidence="4">
    <location>
        <begin position="209"/>
        <end position="239"/>
    </location>
</feature>
<dbReference type="PANTHER" id="PTHR30408">
    <property type="entry name" value="TYPE-1 RESTRICTION ENZYME ECOKI SPECIFICITY PROTEIN"/>
    <property type="match status" value="1"/>
</dbReference>
<dbReference type="Gene3D" id="3.90.220.20">
    <property type="entry name" value="DNA methylase specificity domains"/>
    <property type="match status" value="2"/>
</dbReference>
<dbReference type="AlphaFoldDB" id="A0A841KR20"/>
<keyword evidence="2" id="KW-0680">Restriction system</keyword>
<dbReference type="PANTHER" id="PTHR30408:SF12">
    <property type="entry name" value="TYPE I RESTRICTION ENZYME MJAVIII SPECIFICITY SUBUNIT"/>
    <property type="match status" value="1"/>
</dbReference>
<dbReference type="CDD" id="cd17252">
    <property type="entry name" value="RMtype1_S_EcoKI-TRD1-CR1_like"/>
    <property type="match status" value="1"/>
</dbReference>
<evidence type="ECO:0000259" key="5">
    <source>
        <dbReference type="Pfam" id="PF01420"/>
    </source>
</evidence>
<dbReference type="EC" id="3.1.21.3" evidence="6"/>
<comment type="caution">
    <text evidence="6">The sequence shown here is derived from an EMBL/GenBank/DDBJ whole genome shotgun (WGS) entry which is preliminary data.</text>
</comment>
<organism evidence="6 7">
    <name type="scientific">Anaerosolibacter carboniphilus</name>
    <dbReference type="NCBI Taxonomy" id="1417629"/>
    <lineage>
        <taxon>Bacteria</taxon>
        <taxon>Bacillati</taxon>
        <taxon>Bacillota</taxon>
        <taxon>Clostridia</taxon>
        <taxon>Peptostreptococcales</taxon>
        <taxon>Thermotaleaceae</taxon>
        <taxon>Anaerosolibacter</taxon>
    </lineage>
</organism>
<keyword evidence="6" id="KW-0378">Hydrolase</keyword>
<name>A0A841KR20_9FIRM</name>
<protein>
    <submittedName>
        <fullName evidence="6">Type I restriction enzyme S subunit/type I restriction enzyme M protein</fullName>
        <ecNumber evidence="6">2.1.1.72</ecNumber>
        <ecNumber evidence="6">3.1.21.3</ecNumber>
    </submittedName>
</protein>
<evidence type="ECO:0000256" key="4">
    <source>
        <dbReference type="SAM" id="Coils"/>
    </source>
</evidence>
<dbReference type="Proteomes" id="UP000579281">
    <property type="component" value="Unassembled WGS sequence"/>
</dbReference>
<evidence type="ECO:0000256" key="3">
    <source>
        <dbReference type="ARBA" id="ARBA00023125"/>
    </source>
</evidence>
<dbReference type="GO" id="GO:0009307">
    <property type="term" value="P:DNA restriction-modification system"/>
    <property type="evidence" value="ECO:0007669"/>
    <property type="project" value="UniProtKB-KW"/>
</dbReference>
<keyword evidence="7" id="KW-1185">Reference proteome</keyword>
<accession>A0A841KR20</accession>
<dbReference type="InterPro" id="IPR052021">
    <property type="entry name" value="Type-I_RS_S_subunit"/>
</dbReference>
<comment type="similarity">
    <text evidence="1">Belongs to the type-I restriction system S methylase family.</text>
</comment>
<dbReference type="EC" id="2.1.1.72" evidence="6"/>
<feature type="coiled-coil region" evidence="4">
    <location>
        <begin position="458"/>
        <end position="485"/>
    </location>
</feature>
<keyword evidence="6" id="KW-0489">Methyltransferase</keyword>
<dbReference type="InterPro" id="IPR044946">
    <property type="entry name" value="Restrct_endonuc_typeI_TRD_sf"/>
</dbReference>
<evidence type="ECO:0000256" key="2">
    <source>
        <dbReference type="ARBA" id="ARBA00022747"/>
    </source>
</evidence>
<sequence>MSFILSPHVDKNKIFIIRRNELEGRLDSEYYRPSNYEDLYKLQHSPYDYKKLTKICDRIVDGPFGSAIKASDYVEKGIPFIRVGDVTNGDGALKTDNFVFISEDAHNKIRRSKVEPGDIVIAKTGATMGAACVIPNNIIEANIRGDLAALTVNANECLPEYVATYINTKIGQRLFWRLDSGGTRGRVVISNLRKYPIITPPISVQRKIVEKMNAAFEAKRKKNEEANRLTISIDEYLQEELEIKLPETDNSLESRIFKTTVAGISGNRFDPFYNQVYFQDVEKEIKNGKYSTIKLKNLCSMIRGVTYSSNDEIFDNSGIGILRANNIDLYTNELDLNDVRYIREDFNISETQKLKKDDILMSAASGSKEHVGKVAFIEDDLEYYFGGFMMVLRVYPNSINSKYLFSFLQSKVYRSFLFRVLGGTNINNLNFSTIRNFPIPVPDHIKQSSIVEKFDNIRTKSAKLRKEAQEEFEKQKNEVENMIVGVIE</sequence>
<feature type="domain" description="Type I restriction modification DNA specificity" evidence="5">
    <location>
        <begin position="69"/>
        <end position="224"/>
    </location>
</feature>